<feature type="compositionally biased region" description="Polar residues" evidence="1">
    <location>
        <begin position="103"/>
        <end position="143"/>
    </location>
</feature>
<evidence type="ECO:0000256" key="1">
    <source>
        <dbReference type="SAM" id="MobiDB-lite"/>
    </source>
</evidence>
<evidence type="ECO:0008006" key="4">
    <source>
        <dbReference type="Google" id="ProtNLM"/>
    </source>
</evidence>
<reference evidence="2" key="2">
    <citation type="submission" date="2013-10" db="EMBL/GenBank/DDBJ databases">
        <authorList>
            <person name="Aslett M."/>
        </authorList>
    </citation>
    <scope>NUCLEOTIDE SEQUENCE [LARGE SCALE GENOMIC DNA]</scope>
    <source>
        <strain evidence="2">Weybridge</strain>
    </source>
</reference>
<feature type="region of interest" description="Disordered" evidence="1">
    <location>
        <begin position="101"/>
        <end position="156"/>
    </location>
</feature>
<keyword evidence="3" id="KW-1185">Reference proteome</keyword>
<dbReference type="RefSeq" id="XP_013337319.1">
    <property type="nucleotide sequence ID" value="XM_013481865.1"/>
</dbReference>
<dbReference type="EMBL" id="HG721902">
    <property type="protein sequence ID" value="CDJ60669.1"/>
    <property type="molecule type" value="Genomic_DNA"/>
</dbReference>
<proteinExistence type="predicted"/>
<reference evidence="2" key="1">
    <citation type="submission" date="2013-10" db="EMBL/GenBank/DDBJ databases">
        <title>Genomic analysis of the causative agents of coccidiosis in chickens.</title>
        <authorList>
            <person name="Reid A.J."/>
            <person name="Blake D."/>
            <person name="Billington K."/>
            <person name="Browne H."/>
            <person name="Dunn M."/>
            <person name="Hung S."/>
            <person name="Kawahara F."/>
            <person name="Miranda-Saavedra D."/>
            <person name="Mourier T."/>
            <person name="Nagra H."/>
            <person name="Otto T.D."/>
            <person name="Rawlings N."/>
            <person name="Sanchez A."/>
            <person name="Sanders M."/>
            <person name="Subramaniam C."/>
            <person name="Tay Y."/>
            <person name="Dear P."/>
            <person name="Doerig C."/>
            <person name="Gruber A."/>
            <person name="Parkinson J."/>
            <person name="Shirley M."/>
            <person name="Wan K.L."/>
            <person name="Berriman M."/>
            <person name="Tomley F."/>
            <person name="Pain A."/>
        </authorList>
    </citation>
    <scope>NUCLEOTIDE SEQUENCE [LARGE SCALE GENOMIC DNA]</scope>
    <source>
        <strain evidence="2">Weybridge</strain>
    </source>
</reference>
<dbReference type="VEuPathDB" id="ToxoDB:EMWEY_00033520"/>
<protein>
    <recommendedName>
        <fullName evidence="4">JmjC domain-containing protein</fullName>
    </recommendedName>
</protein>
<dbReference type="GeneID" id="25337338"/>
<dbReference type="Proteomes" id="UP000030763">
    <property type="component" value="Unassembled WGS sequence"/>
</dbReference>
<accession>U6ME02</accession>
<dbReference type="AlphaFoldDB" id="U6ME02"/>
<evidence type="ECO:0000313" key="3">
    <source>
        <dbReference type="Proteomes" id="UP000030763"/>
    </source>
</evidence>
<dbReference type="OrthoDB" id="348438at2759"/>
<gene>
    <name evidence="2" type="ORF">EMWEY_00033520</name>
</gene>
<sequence length="330" mass="36418">MQLSDTHRECENSRWRTQVATAHRWSVSSSAFPIDPYNAEAGVALPLPTSDTSSPVHNPTAADEQVKTFECHSQRFSDRLSFPRDDKGRVYQGGAAFAPNHAWNHSGSGVRSSTSQLAKAPDSNESQGSTITLEESLNTTACTVTPRPSIGQIDQDIDQSNGDIAHMPHTSSRSLTGCELFPETHNDLQIEYKMYLKRRLEAVIRGVWNWRSESVKDFSEHHEKPFSAEVAQNAMLNGFTPYVLMHYASTTGVEESLKPLDMSVPGKRNIPFCGFSQEFVDSLCSGIGHGMMYYSVIPGSVFPIHCEQGGLGAFNLIVGALMSYTEHLFP</sequence>
<name>U6ME02_EIMMA</name>
<organism evidence="2 3">
    <name type="scientific">Eimeria maxima</name>
    <name type="common">Coccidian parasite</name>
    <dbReference type="NCBI Taxonomy" id="5804"/>
    <lineage>
        <taxon>Eukaryota</taxon>
        <taxon>Sar</taxon>
        <taxon>Alveolata</taxon>
        <taxon>Apicomplexa</taxon>
        <taxon>Conoidasida</taxon>
        <taxon>Coccidia</taxon>
        <taxon>Eucoccidiorida</taxon>
        <taxon>Eimeriorina</taxon>
        <taxon>Eimeriidae</taxon>
        <taxon>Eimeria</taxon>
    </lineage>
</organism>
<evidence type="ECO:0000313" key="2">
    <source>
        <dbReference type="EMBL" id="CDJ60669.1"/>
    </source>
</evidence>